<sequence>MYHHATFNEAKTSCLGPGFDYSPGIYNEYRRNNWQYSPVLGDIRNGVVDVPQAWGDYEGKTPPWKIVPQVCGMSSP</sequence>
<evidence type="ECO:0000313" key="2">
    <source>
        <dbReference type="Proteomes" id="UP000291422"/>
    </source>
</evidence>
<dbReference type="Proteomes" id="UP000291422">
    <property type="component" value="Unassembled WGS sequence"/>
</dbReference>
<comment type="caution">
    <text evidence="1">The sequence shown here is derived from an EMBL/GenBank/DDBJ whole genome shotgun (WGS) entry which is preliminary data.</text>
</comment>
<accession>A0A4Q4NWG1</accession>
<proteinExistence type="predicted"/>
<organism evidence="1 2">
    <name type="scientific">Alternaria alternata</name>
    <name type="common">Alternaria rot fungus</name>
    <name type="synonym">Torula alternata</name>
    <dbReference type="NCBI Taxonomy" id="5599"/>
    <lineage>
        <taxon>Eukaryota</taxon>
        <taxon>Fungi</taxon>
        <taxon>Dikarya</taxon>
        <taxon>Ascomycota</taxon>
        <taxon>Pezizomycotina</taxon>
        <taxon>Dothideomycetes</taxon>
        <taxon>Pleosporomycetidae</taxon>
        <taxon>Pleosporales</taxon>
        <taxon>Pleosporineae</taxon>
        <taxon>Pleosporaceae</taxon>
        <taxon>Alternaria</taxon>
        <taxon>Alternaria sect. Alternaria</taxon>
        <taxon>Alternaria alternata complex</taxon>
    </lineage>
</organism>
<gene>
    <name evidence="1" type="ORF">AA0117_g73</name>
</gene>
<dbReference type="EMBL" id="PDXD01000001">
    <property type="protein sequence ID" value="RYN83846.1"/>
    <property type="molecule type" value="Genomic_DNA"/>
</dbReference>
<dbReference type="AlphaFoldDB" id="A0A4Q4NWG1"/>
<evidence type="ECO:0000313" key="1">
    <source>
        <dbReference type="EMBL" id="RYN83846.1"/>
    </source>
</evidence>
<name>A0A4Q4NWG1_ALTAL</name>
<reference evidence="2" key="1">
    <citation type="journal article" date="2019" name="bioRxiv">
        <title>Genomics, evolutionary history and diagnostics of the Alternaria alternata species group including apple and Asian pear pathotypes.</title>
        <authorList>
            <person name="Armitage A.D."/>
            <person name="Cockerton H.M."/>
            <person name="Sreenivasaprasad S."/>
            <person name="Woodhall J.W."/>
            <person name="Lane C.R."/>
            <person name="Harrison R.J."/>
            <person name="Clarkson J.P."/>
        </authorList>
    </citation>
    <scope>NUCLEOTIDE SEQUENCE [LARGE SCALE GENOMIC DNA]</scope>
    <source>
        <strain evidence="2">FERA 1177</strain>
    </source>
</reference>
<protein>
    <submittedName>
        <fullName evidence="1">Uncharacterized protein</fullName>
    </submittedName>
</protein>